<sequence>MSVRLEARPPGDAVARRVDPRVPTALLVVAGAVLAFNVVVLFLGAWSIGVTTDEPIHVDRLQHWFDLGWYVPDSQMDGVEPDQGLSGIYVYGPVAALVAHLVSVLSGTEAWGTVSGAPEAYATRHLAVALFSVLGLAAVAATTRLLLRSWRWALIAAAVLSAVPTWTGHGMFNIKDTPVAAGYTVATLGLVALSRPSAPGSRRLRLLGAGALALGVTVLVGTRPGTWVALLLGVGFMLVLTWIVDLLGPDRALAGHALRRRAAGAASGLALGWLVLLVAYPKVFGVPARLVAAFADSADYPWKDTILTAGITMSMPPPPAYLPLWFGAQTPVVIFVLAIVGVLSPVVLLLPRLRRGGTADDVALGTGQALVSVQALLLPLGAVVTSAVLYDGTRQVLFVLPAFAVSATVATWLLLRRLEAPRWRTALVWALGISLVVPTASAARLFPYSYSWFNGVTSAFPVDGAWMTDYWSASNREVIPLVPAGDEQSCHEWTPGERLLPCDDFAEQAVFWPTVGTEAAAEALAPGEYVQLSFNRGSVNPPEGCTQVAAVDRPLFARRITMSFVMRCDVPLQPYPAGGIDAASNGDPYLLWGWQAEPMPDVAWADGSHADVGFTLPATATAGDVLVMLDAAPVLPEGATTTTLEVLVNGEPVGRFSYADDAMRTLTVRVPSSVAGSLGDGRVVVRLAVPADDAPAAAGVEQRTLRLGSVRVEPADGAGS</sequence>
<feature type="transmembrane region" description="Helical" evidence="1">
    <location>
        <begin position="228"/>
        <end position="248"/>
    </location>
</feature>
<feature type="transmembrane region" description="Helical" evidence="1">
    <location>
        <begin position="206"/>
        <end position="222"/>
    </location>
</feature>
<feature type="transmembrane region" description="Helical" evidence="1">
    <location>
        <begin position="25"/>
        <end position="48"/>
    </location>
</feature>
<feature type="transmembrane region" description="Helical" evidence="1">
    <location>
        <begin position="154"/>
        <end position="172"/>
    </location>
</feature>
<keyword evidence="3" id="KW-1185">Reference proteome</keyword>
<keyword evidence="1" id="KW-0812">Transmembrane</keyword>
<feature type="transmembrane region" description="Helical" evidence="1">
    <location>
        <begin position="324"/>
        <end position="350"/>
    </location>
</feature>
<evidence type="ECO:0000313" key="3">
    <source>
        <dbReference type="Proteomes" id="UP001596138"/>
    </source>
</evidence>
<dbReference type="EMBL" id="JBHSTI010000002">
    <property type="protein sequence ID" value="MFC6236476.1"/>
    <property type="molecule type" value="Genomic_DNA"/>
</dbReference>
<feature type="transmembrane region" description="Helical" evidence="1">
    <location>
        <begin position="126"/>
        <end position="147"/>
    </location>
</feature>
<reference evidence="3" key="1">
    <citation type="journal article" date="2019" name="Int. J. Syst. Evol. Microbiol.">
        <title>The Global Catalogue of Microorganisms (GCM) 10K type strain sequencing project: providing services to taxonomists for standard genome sequencing and annotation.</title>
        <authorList>
            <consortium name="The Broad Institute Genomics Platform"/>
            <consortium name="The Broad Institute Genome Sequencing Center for Infectious Disease"/>
            <person name="Wu L."/>
            <person name="Ma J."/>
        </authorList>
    </citation>
    <scope>NUCLEOTIDE SEQUENCE [LARGE SCALE GENOMIC DNA]</scope>
    <source>
        <strain evidence="3">CGMCC 4.7317</strain>
    </source>
</reference>
<name>A0ABW1SW29_9ACTN</name>
<comment type="caution">
    <text evidence="2">The sequence shown here is derived from an EMBL/GenBank/DDBJ whole genome shotgun (WGS) entry which is preliminary data.</text>
</comment>
<feature type="transmembrane region" description="Helical" evidence="1">
    <location>
        <begin position="260"/>
        <end position="280"/>
    </location>
</feature>
<feature type="transmembrane region" description="Helical" evidence="1">
    <location>
        <begin position="396"/>
        <end position="415"/>
    </location>
</feature>
<feature type="transmembrane region" description="Helical" evidence="1">
    <location>
        <begin position="362"/>
        <end position="390"/>
    </location>
</feature>
<evidence type="ECO:0000313" key="2">
    <source>
        <dbReference type="EMBL" id="MFC6236476.1"/>
    </source>
</evidence>
<protein>
    <recommendedName>
        <fullName evidence="4">Glycosyltransferase RgtA/B/C/D-like domain-containing protein</fullName>
    </recommendedName>
</protein>
<keyword evidence="1" id="KW-0472">Membrane</keyword>
<evidence type="ECO:0000256" key="1">
    <source>
        <dbReference type="SAM" id="Phobius"/>
    </source>
</evidence>
<gene>
    <name evidence="2" type="ORF">ACFQGU_01200</name>
</gene>
<feature type="transmembrane region" description="Helical" evidence="1">
    <location>
        <begin position="427"/>
        <end position="446"/>
    </location>
</feature>
<dbReference type="RefSeq" id="WP_386763521.1">
    <property type="nucleotide sequence ID" value="NZ_JBHSTI010000002.1"/>
</dbReference>
<accession>A0ABW1SW29</accession>
<dbReference type="Proteomes" id="UP001596138">
    <property type="component" value="Unassembled WGS sequence"/>
</dbReference>
<organism evidence="2 3">
    <name type="scientific">Longivirga aurantiaca</name>
    <dbReference type="NCBI Taxonomy" id="1837743"/>
    <lineage>
        <taxon>Bacteria</taxon>
        <taxon>Bacillati</taxon>
        <taxon>Actinomycetota</taxon>
        <taxon>Actinomycetes</taxon>
        <taxon>Sporichthyales</taxon>
        <taxon>Sporichthyaceae</taxon>
        <taxon>Longivirga</taxon>
    </lineage>
</organism>
<evidence type="ECO:0008006" key="4">
    <source>
        <dbReference type="Google" id="ProtNLM"/>
    </source>
</evidence>
<proteinExistence type="predicted"/>
<keyword evidence="1" id="KW-1133">Transmembrane helix</keyword>